<evidence type="ECO:0000313" key="3">
    <source>
        <dbReference type="Proteomes" id="UP000005204"/>
    </source>
</evidence>
<proteinExistence type="predicted"/>
<keyword evidence="3" id="KW-1185">Reference proteome</keyword>
<feature type="compositionally biased region" description="Polar residues" evidence="1">
    <location>
        <begin position="105"/>
        <end position="116"/>
    </location>
</feature>
<name>A0A8R2HR95_BOMMO</name>
<reference evidence="2" key="2">
    <citation type="submission" date="2022-06" db="UniProtKB">
        <authorList>
            <consortium name="EnsemblMetazoa"/>
        </authorList>
    </citation>
    <scope>IDENTIFICATION</scope>
    <source>
        <strain evidence="2">p50T (Dazao)</strain>
    </source>
</reference>
<evidence type="ECO:0000256" key="1">
    <source>
        <dbReference type="SAM" id="MobiDB-lite"/>
    </source>
</evidence>
<dbReference type="AlphaFoldDB" id="A0A8R2HR95"/>
<dbReference type="Proteomes" id="UP000005204">
    <property type="component" value="Unassembled WGS sequence"/>
</dbReference>
<feature type="region of interest" description="Disordered" evidence="1">
    <location>
        <begin position="76"/>
        <end position="116"/>
    </location>
</feature>
<accession>A0A8R2HR95</accession>
<dbReference type="EnsemblMetazoa" id="XM_021351842.2">
    <property type="protein sequence ID" value="XP_021207517.1"/>
    <property type="gene ID" value="LOC101744193"/>
</dbReference>
<sequence>MDFNYSPFFVTSLLFCFCSSKTLHSRSEKYERQIQPILQNGIFNSDFHFNIFVIQPNKPATKPKAVAMDTFPFSDKVTDENEKGNQNDTSLNLSDIPEKNKEISTENTYDTSTDSGFTTSIPDDKILNRFGLPKKILESMAG</sequence>
<evidence type="ECO:0000313" key="2">
    <source>
        <dbReference type="EnsemblMetazoa" id="XP_021207517.1"/>
    </source>
</evidence>
<organism evidence="2 3">
    <name type="scientific">Bombyx mori</name>
    <name type="common">Silk moth</name>
    <dbReference type="NCBI Taxonomy" id="7091"/>
    <lineage>
        <taxon>Eukaryota</taxon>
        <taxon>Metazoa</taxon>
        <taxon>Ecdysozoa</taxon>
        <taxon>Arthropoda</taxon>
        <taxon>Hexapoda</taxon>
        <taxon>Insecta</taxon>
        <taxon>Pterygota</taxon>
        <taxon>Neoptera</taxon>
        <taxon>Endopterygota</taxon>
        <taxon>Lepidoptera</taxon>
        <taxon>Glossata</taxon>
        <taxon>Ditrysia</taxon>
        <taxon>Bombycoidea</taxon>
        <taxon>Bombycidae</taxon>
        <taxon>Bombycinae</taxon>
        <taxon>Bombyx</taxon>
    </lineage>
</organism>
<feature type="compositionally biased region" description="Basic and acidic residues" evidence="1">
    <location>
        <begin position="76"/>
        <end position="85"/>
    </location>
</feature>
<reference evidence="3" key="1">
    <citation type="journal article" date="2008" name="Insect Biochem. Mol. Biol.">
        <title>The genome of a lepidopteran model insect, the silkworm Bombyx mori.</title>
        <authorList>
            <consortium name="International Silkworm Genome Consortium"/>
        </authorList>
    </citation>
    <scope>NUCLEOTIDE SEQUENCE [LARGE SCALE GENOMIC DNA]</scope>
    <source>
        <strain evidence="3">p50T</strain>
    </source>
</reference>
<protein>
    <submittedName>
        <fullName evidence="2">Uncharacterized protein</fullName>
    </submittedName>
</protein>